<evidence type="ECO:0000313" key="3">
    <source>
        <dbReference type="Proteomes" id="UP000436088"/>
    </source>
</evidence>
<dbReference type="EMBL" id="VEPZ02001762">
    <property type="protein sequence ID" value="KAE8657020.1"/>
    <property type="molecule type" value="Genomic_DNA"/>
</dbReference>
<dbReference type="SUPFAM" id="SSF53254">
    <property type="entry name" value="Phosphoglycerate mutase-like"/>
    <property type="match status" value="1"/>
</dbReference>
<dbReference type="SMART" id="SM00855">
    <property type="entry name" value="PGAM"/>
    <property type="match status" value="1"/>
</dbReference>
<dbReference type="Proteomes" id="UP000436088">
    <property type="component" value="Unassembled WGS sequence"/>
</dbReference>
<sequence>MDAIAAPPSFYQLGRRKRIHLVRHAQGMHNVESDKSRDPLASFELFDAQLSPLGWQQVVDQRETVRRSGLLGKIEVVIVSPMSRTLQTAVGIFGGEDQADGLHVTSWQDSNVESRPPIVAYELCRERMGKYECDKRESISQYRSRFPGVDFSLAKDEDEVLWDPNERETLEAVNARAIKFLKWLWERKEKVIAVVSHGVFLQQAMIELFQNKNHYTLPLNNDYDPCSRFKNCEIRSVITFHESMMGLGSDSMICKQQRCGRIENQVLQIRESAKDKIPVEEVEVVT</sequence>
<dbReference type="PANTHER" id="PTHR48100:SF13">
    <property type="entry name" value="PHOSPHOGLYCERATE MUTASE-LIKE PROTEIN 1 ISOFORM X1"/>
    <property type="match status" value="1"/>
</dbReference>
<dbReference type="Gene3D" id="3.40.50.1240">
    <property type="entry name" value="Phosphoglycerate mutase-like"/>
    <property type="match status" value="1"/>
</dbReference>
<gene>
    <name evidence="2" type="ORF">F3Y22_tig00116997pilonHSYRG00834</name>
</gene>
<comment type="similarity">
    <text evidence="1">Belongs to the phosphoglycerate mutase family.</text>
</comment>
<reference evidence="2" key="1">
    <citation type="submission" date="2019-09" db="EMBL/GenBank/DDBJ databases">
        <title>Draft genome information of white flower Hibiscus syriacus.</title>
        <authorList>
            <person name="Kim Y.-M."/>
        </authorList>
    </citation>
    <scope>NUCLEOTIDE SEQUENCE [LARGE SCALE GENOMIC DNA]</scope>
    <source>
        <strain evidence="2">YM2019G1</strain>
    </source>
</reference>
<protein>
    <recommendedName>
        <fullName evidence="4">Phosphoglycerate mutase-like protein 1</fullName>
    </recommendedName>
</protein>
<proteinExistence type="inferred from homology"/>
<dbReference type="InterPro" id="IPR029033">
    <property type="entry name" value="His_PPase_superfam"/>
</dbReference>
<dbReference type="PANTHER" id="PTHR48100">
    <property type="entry name" value="BROAD-SPECIFICITY PHOSPHATASE YOR283W-RELATED"/>
    <property type="match status" value="1"/>
</dbReference>
<evidence type="ECO:0000256" key="1">
    <source>
        <dbReference type="ARBA" id="ARBA00038362"/>
    </source>
</evidence>
<dbReference type="CDD" id="cd07067">
    <property type="entry name" value="HP_PGM_like"/>
    <property type="match status" value="1"/>
</dbReference>
<evidence type="ECO:0000313" key="2">
    <source>
        <dbReference type="EMBL" id="KAE8657020.1"/>
    </source>
</evidence>
<name>A0A6A2WRJ6_HIBSY</name>
<accession>A0A6A2WRJ6</accession>
<dbReference type="InterPro" id="IPR013078">
    <property type="entry name" value="His_Pase_superF_clade-1"/>
</dbReference>
<organism evidence="2 3">
    <name type="scientific">Hibiscus syriacus</name>
    <name type="common">Rose of Sharon</name>
    <dbReference type="NCBI Taxonomy" id="106335"/>
    <lineage>
        <taxon>Eukaryota</taxon>
        <taxon>Viridiplantae</taxon>
        <taxon>Streptophyta</taxon>
        <taxon>Embryophyta</taxon>
        <taxon>Tracheophyta</taxon>
        <taxon>Spermatophyta</taxon>
        <taxon>Magnoliopsida</taxon>
        <taxon>eudicotyledons</taxon>
        <taxon>Gunneridae</taxon>
        <taxon>Pentapetalae</taxon>
        <taxon>rosids</taxon>
        <taxon>malvids</taxon>
        <taxon>Malvales</taxon>
        <taxon>Malvaceae</taxon>
        <taxon>Malvoideae</taxon>
        <taxon>Hibiscus</taxon>
    </lineage>
</organism>
<dbReference type="GO" id="GO:0005737">
    <property type="term" value="C:cytoplasm"/>
    <property type="evidence" value="ECO:0007669"/>
    <property type="project" value="TreeGrafter"/>
</dbReference>
<comment type="caution">
    <text evidence="2">The sequence shown here is derived from an EMBL/GenBank/DDBJ whole genome shotgun (WGS) entry which is preliminary data.</text>
</comment>
<evidence type="ECO:0008006" key="4">
    <source>
        <dbReference type="Google" id="ProtNLM"/>
    </source>
</evidence>
<dbReference type="AlphaFoldDB" id="A0A6A2WRJ6"/>
<dbReference type="Pfam" id="PF00300">
    <property type="entry name" value="His_Phos_1"/>
    <property type="match status" value="1"/>
</dbReference>
<keyword evidence="3" id="KW-1185">Reference proteome</keyword>
<dbReference type="GO" id="GO:0016791">
    <property type="term" value="F:phosphatase activity"/>
    <property type="evidence" value="ECO:0007669"/>
    <property type="project" value="TreeGrafter"/>
</dbReference>
<dbReference type="InterPro" id="IPR050275">
    <property type="entry name" value="PGM_Phosphatase"/>
</dbReference>